<accession>A0A3M7LBL3</accession>
<feature type="transmembrane region" description="Helical" evidence="1">
    <location>
        <begin position="360"/>
        <end position="378"/>
    </location>
</feature>
<sequence length="479" mass="55961">MKEKSSNIYLKFLNILIVIYSCYICFTIFKNKVLLADDLSQVYESKNISESYFKYIHTFLDSYTMASRPISGFVSGSLVFFSKYNENVYFLGLLFFLLSLLTIYMVIQKILSKELASLITLLYICSLLGTSIQFSPIMLNSNLATIFFSLSIFYLYFHEKILISSLFFIASVLSYEIFFPLFLLHVFLLKDNRKRILFLVLTLGAIIVFRKVIQPIVFVHSYQRDDISKILDFNRVIFVGICSVKLFFKDIFVGIYKSLLNFNRLYFFEWVLALLISSTIYQTFRHYNFRHKLQFLEKICMISFISTLVGLSVFAFSSYIPTVFGFDNRNLGAVRLFYTVFVSTGLIYLFIKIKLRNQTISIVLASIIFILITTNINIKNSWVYAHNYNNELFSKLKLALKKDHITEGVVCIDNDIFNELSTNSNLIFKESIFYNNWESPMLCEMNGLDSRKIHVYNRDKNMDCSTIFLYKNGLITKVK</sequence>
<feature type="transmembrane region" description="Helical" evidence="1">
    <location>
        <begin position="299"/>
        <end position="320"/>
    </location>
</feature>
<dbReference type="Proteomes" id="UP000267524">
    <property type="component" value="Unassembled WGS sequence"/>
</dbReference>
<evidence type="ECO:0008006" key="4">
    <source>
        <dbReference type="Google" id="ProtNLM"/>
    </source>
</evidence>
<organism evidence="2 3">
    <name type="scientific">Chryseobacterium nematophagum</name>
    <dbReference type="NCBI Taxonomy" id="2305228"/>
    <lineage>
        <taxon>Bacteria</taxon>
        <taxon>Pseudomonadati</taxon>
        <taxon>Bacteroidota</taxon>
        <taxon>Flavobacteriia</taxon>
        <taxon>Flavobacteriales</taxon>
        <taxon>Weeksellaceae</taxon>
        <taxon>Chryseobacterium group</taxon>
        <taxon>Chryseobacterium</taxon>
    </lineage>
</organism>
<evidence type="ECO:0000256" key="1">
    <source>
        <dbReference type="SAM" id="Phobius"/>
    </source>
</evidence>
<comment type="caution">
    <text evidence="2">The sequence shown here is derived from an EMBL/GenBank/DDBJ whole genome shotgun (WGS) entry which is preliminary data.</text>
</comment>
<feature type="transmembrane region" description="Helical" evidence="1">
    <location>
        <begin position="88"/>
        <end position="107"/>
    </location>
</feature>
<keyword evidence="1" id="KW-0472">Membrane</keyword>
<keyword evidence="3" id="KW-1185">Reference proteome</keyword>
<feature type="transmembrane region" description="Helical" evidence="1">
    <location>
        <begin position="138"/>
        <end position="157"/>
    </location>
</feature>
<keyword evidence="1" id="KW-1133">Transmembrane helix</keyword>
<feature type="transmembrane region" description="Helical" evidence="1">
    <location>
        <begin position="166"/>
        <end position="189"/>
    </location>
</feature>
<feature type="transmembrane region" description="Helical" evidence="1">
    <location>
        <begin position="233"/>
        <end position="255"/>
    </location>
</feature>
<evidence type="ECO:0000313" key="2">
    <source>
        <dbReference type="EMBL" id="RMZ59454.1"/>
    </source>
</evidence>
<reference evidence="2 3" key="1">
    <citation type="submission" date="2018-08" db="EMBL/GenBank/DDBJ databases">
        <title>Chryseobacterium nematophagum: a novel matrix digesting pathogen of nematodes.</title>
        <authorList>
            <person name="Page A."/>
            <person name="Roberts M."/>
            <person name="Felix M.-A."/>
            <person name="Weir W."/>
        </authorList>
    </citation>
    <scope>NUCLEOTIDE SEQUENCE [LARGE SCALE GENOMIC DNA]</scope>
    <source>
        <strain evidence="2 3">JUb275</strain>
    </source>
</reference>
<evidence type="ECO:0000313" key="3">
    <source>
        <dbReference type="Proteomes" id="UP000267524"/>
    </source>
</evidence>
<proteinExistence type="predicted"/>
<gene>
    <name evidence="2" type="ORF">D1632_07380</name>
</gene>
<feature type="transmembrane region" description="Helical" evidence="1">
    <location>
        <begin position="195"/>
        <end position="213"/>
    </location>
</feature>
<feature type="transmembrane region" description="Helical" evidence="1">
    <location>
        <begin position="332"/>
        <end position="351"/>
    </location>
</feature>
<name>A0A3M7LBL3_9FLAO</name>
<protein>
    <recommendedName>
        <fullName evidence="4">Glycosyltransferase RgtA/B/C/D-like domain-containing protein</fullName>
    </recommendedName>
</protein>
<dbReference type="AlphaFoldDB" id="A0A3M7LBL3"/>
<dbReference type="EMBL" id="QWIV01000013">
    <property type="protein sequence ID" value="RMZ59454.1"/>
    <property type="molecule type" value="Genomic_DNA"/>
</dbReference>
<dbReference type="PROSITE" id="PS51257">
    <property type="entry name" value="PROKAR_LIPOPROTEIN"/>
    <property type="match status" value="1"/>
</dbReference>
<feature type="transmembrane region" description="Helical" evidence="1">
    <location>
        <begin position="114"/>
        <end position="132"/>
    </location>
</feature>
<feature type="transmembrane region" description="Helical" evidence="1">
    <location>
        <begin position="12"/>
        <end position="29"/>
    </location>
</feature>
<feature type="transmembrane region" description="Helical" evidence="1">
    <location>
        <begin position="267"/>
        <end position="287"/>
    </location>
</feature>
<keyword evidence="1" id="KW-0812">Transmembrane</keyword>